<protein>
    <submittedName>
        <fullName evidence="8">GtrA family protein</fullName>
    </submittedName>
</protein>
<name>A0A9D1EIR0_9FIRM</name>
<evidence type="ECO:0000259" key="7">
    <source>
        <dbReference type="Pfam" id="PF04138"/>
    </source>
</evidence>
<reference evidence="8" key="2">
    <citation type="journal article" date="2021" name="PeerJ">
        <title>Extensive microbial diversity within the chicken gut microbiome revealed by metagenomics and culture.</title>
        <authorList>
            <person name="Gilroy R."/>
            <person name="Ravi A."/>
            <person name="Getino M."/>
            <person name="Pursley I."/>
            <person name="Horton D.L."/>
            <person name="Alikhan N.F."/>
            <person name="Baker D."/>
            <person name="Gharbi K."/>
            <person name="Hall N."/>
            <person name="Watson M."/>
            <person name="Adriaenssens E.M."/>
            <person name="Foster-Nyarko E."/>
            <person name="Jarju S."/>
            <person name="Secka A."/>
            <person name="Antonio M."/>
            <person name="Oren A."/>
            <person name="Chaudhuri R.R."/>
            <person name="La Ragione R."/>
            <person name="Hildebrand F."/>
            <person name="Pallen M.J."/>
        </authorList>
    </citation>
    <scope>NUCLEOTIDE SEQUENCE</scope>
    <source>
        <strain evidence="8">ChiSxjej1B13-7041</strain>
    </source>
</reference>
<proteinExistence type="inferred from homology"/>
<comment type="subcellular location">
    <subcellularLocation>
        <location evidence="1">Membrane</location>
        <topology evidence="1">Multi-pass membrane protein</topology>
    </subcellularLocation>
</comment>
<dbReference type="InterPro" id="IPR007267">
    <property type="entry name" value="GtrA_DPMS_TM"/>
</dbReference>
<dbReference type="GO" id="GO:0000271">
    <property type="term" value="P:polysaccharide biosynthetic process"/>
    <property type="evidence" value="ECO:0007669"/>
    <property type="project" value="InterPro"/>
</dbReference>
<evidence type="ECO:0000256" key="1">
    <source>
        <dbReference type="ARBA" id="ARBA00004141"/>
    </source>
</evidence>
<dbReference type="InterPro" id="IPR051401">
    <property type="entry name" value="GtrA_CellWall_Glycosyl"/>
</dbReference>
<feature type="domain" description="GtrA/DPMS transmembrane" evidence="7">
    <location>
        <begin position="7"/>
        <end position="119"/>
    </location>
</feature>
<evidence type="ECO:0000256" key="2">
    <source>
        <dbReference type="ARBA" id="ARBA00009399"/>
    </source>
</evidence>
<gene>
    <name evidence="8" type="ORF">IAB98_04865</name>
</gene>
<dbReference type="GO" id="GO:0005886">
    <property type="term" value="C:plasma membrane"/>
    <property type="evidence" value="ECO:0007669"/>
    <property type="project" value="TreeGrafter"/>
</dbReference>
<comment type="caution">
    <text evidence="8">The sequence shown here is derived from an EMBL/GenBank/DDBJ whole genome shotgun (WGS) entry which is preliminary data.</text>
</comment>
<reference evidence="8" key="1">
    <citation type="submission" date="2020-10" db="EMBL/GenBank/DDBJ databases">
        <authorList>
            <person name="Gilroy R."/>
        </authorList>
    </citation>
    <scope>NUCLEOTIDE SEQUENCE</scope>
    <source>
        <strain evidence="8">ChiSxjej1B13-7041</strain>
    </source>
</reference>
<keyword evidence="3 6" id="KW-0812">Transmembrane</keyword>
<dbReference type="AlphaFoldDB" id="A0A9D1EIR0"/>
<evidence type="ECO:0000256" key="5">
    <source>
        <dbReference type="ARBA" id="ARBA00023136"/>
    </source>
</evidence>
<evidence type="ECO:0000313" key="8">
    <source>
        <dbReference type="EMBL" id="HIR92732.1"/>
    </source>
</evidence>
<sequence length="124" mass="13954">MKHLIAYGIGGILTTAVNYLIYVGFLELNFHYLAANTLAWAGAVLFAFWLNRQMIFHSRGNWPRELLSFCSLRFLTLLLENFLLLLLARWLLLPALPSKGAVSLVTVAGNYLFCQKKIFAKGGC</sequence>
<dbReference type="EMBL" id="DVHU01000044">
    <property type="protein sequence ID" value="HIR92732.1"/>
    <property type="molecule type" value="Genomic_DNA"/>
</dbReference>
<dbReference type="Proteomes" id="UP000886841">
    <property type="component" value="Unassembled WGS sequence"/>
</dbReference>
<feature type="transmembrane region" description="Helical" evidence="6">
    <location>
        <begin position="5"/>
        <end position="25"/>
    </location>
</feature>
<feature type="transmembrane region" description="Helical" evidence="6">
    <location>
        <begin position="31"/>
        <end position="51"/>
    </location>
</feature>
<evidence type="ECO:0000256" key="6">
    <source>
        <dbReference type="SAM" id="Phobius"/>
    </source>
</evidence>
<dbReference type="PANTHER" id="PTHR38459:SF1">
    <property type="entry name" value="PROPHAGE BACTOPRENOL-LINKED GLUCOSE TRANSLOCASE HOMOLOG"/>
    <property type="match status" value="1"/>
</dbReference>
<dbReference type="Pfam" id="PF04138">
    <property type="entry name" value="GtrA_DPMS_TM"/>
    <property type="match status" value="1"/>
</dbReference>
<feature type="transmembrane region" description="Helical" evidence="6">
    <location>
        <begin position="72"/>
        <end position="92"/>
    </location>
</feature>
<keyword evidence="5 6" id="KW-0472">Membrane</keyword>
<evidence type="ECO:0000256" key="3">
    <source>
        <dbReference type="ARBA" id="ARBA00022692"/>
    </source>
</evidence>
<dbReference type="PANTHER" id="PTHR38459">
    <property type="entry name" value="PROPHAGE BACTOPRENOL-LINKED GLUCOSE TRANSLOCASE HOMOLOG"/>
    <property type="match status" value="1"/>
</dbReference>
<evidence type="ECO:0000313" key="9">
    <source>
        <dbReference type="Proteomes" id="UP000886841"/>
    </source>
</evidence>
<comment type="similarity">
    <text evidence="2">Belongs to the GtrA family.</text>
</comment>
<accession>A0A9D1EIR0</accession>
<organism evidence="8 9">
    <name type="scientific">Candidatus Egerieimonas intestinavium</name>
    <dbReference type="NCBI Taxonomy" id="2840777"/>
    <lineage>
        <taxon>Bacteria</taxon>
        <taxon>Bacillati</taxon>
        <taxon>Bacillota</taxon>
        <taxon>Clostridia</taxon>
        <taxon>Lachnospirales</taxon>
        <taxon>Lachnospiraceae</taxon>
        <taxon>Lachnospiraceae incertae sedis</taxon>
        <taxon>Candidatus Egerieimonas</taxon>
    </lineage>
</organism>
<evidence type="ECO:0000256" key="4">
    <source>
        <dbReference type="ARBA" id="ARBA00022989"/>
    </source>
</evidence>
<keyword evidence="4 6" id="KW-1133">Transmembrane helix</keyword>